<dbReference type="InterPro" id="IPR009057">
    <property type="entry name" value="Homeodomain-like_sf"/>
</dbReference>
<protein>
    <recommendedName>
        <fullName evidence="5">Homeobox domain-containing protein</fullName>
    </recommendedName>
</protein>
<dbReference type="InterPro" id="IPR001356">
    <property type="entry name" value="HD"/>
</dbReference>
<dbReference type="GO" id="GO:0000981">
    <property type="term" value="F:DNA-binding transcription factor activity, RNA polymerase II-specific"/>
    <property type="evidence" value="ECO:0007669"/>
    <property type="project" value="TreeGrafter"/>
</dbReference>
<feature type="signal peptide" evidence="4">
    <location>
        <begin position="1"/>
        <end position="17"/>
    </location>
</feature>
<evidence type="ECO:0000313" key="6">
    <source>
        <dbReference type="EMBL" id="KAK2152209.1"/>
    </source>
</evidence>
<dbReference type="InterPro" id="IPR051649">
    <property type="entry name" value="CUT_Homeobox"/>
</dbReference>
<dbReference type="FunFam" id="1.10.10.60:FF:000054">
    <property type="entry name" value="One cut domain family member"/>
    <property type="match status" value="1"/>
</dbReference>
<gene>
    <name evidence="6" type="ORF">LSH36_337g04022</name>
</gene>
<dbReference type="PROSITE" id="PS50071">
    <property type="entry name" value="HOMEOBOX_2"/>
    <property type="match status" value="1"/>
</dbReference>
<comment type="subcellular location">
    <subcellularLocation>
        <location evidence="1 2">Nucleus</location>
    </subcellularLocation>
</comment>
<dbReference type="Proteomes" id="UP001208570">
    <property type="component" value="Unassembled WGS sequence"/>
</dbReference>
<dbReference type="GO" id="GO:0005634">
    <property type="term" value="C:nucleus"/>
    <property type="evidence" value="ECO:0007669"/>
    <property type="project" value="UniProtKB-SubCell"/>
</dbReference>
<comment type="caution">
    <text evidence="6">The sequence shown here is derived from an EMBL/GenBank/DDBJ whole genome shotgun (WGS) entry which is preliminary data.</text>
</comment>
<dbReference type="GO" id="GO:0000978">
    <property type="term" value="F:RNA polymerase II cis-regulatory region sequence-specific DNA binding"/>
    <property type="evidence" value="ECO:0007669"/>
    <property type="project" value="TreeGrafter"/>
</dbReference>
<evidence type="ECO:0000259" key="5">
    <source>
        <dbReference type="PROSITE" id="PS50071"/>
    </source>
</evidence>
<organism evidence="6 7">
    <name type="scientific">Paralvinella palmiformis</name>
    <dbReference type="NCBI Taxonomy" id="53620"/>
    <lineage>
        <taxon>Eukaryota</taxon>
        <taxon>Metazoa</taxon>
        <taxon>Spiralia</taxon>
        <taxon>Lophotrochozoa</taxon>
        <taxon>Annelida</taxon>
        <taxon>Polychaeta</taxon>
        <taxon>Sedentaria</taxon>
        <taxon>Canalipalpata</taxon>
        <taxon>Terebellida</taxon>
        <taxon>Terebelliformia</taxon>
        <taxon>Alvinellidae</taxon>
        <taxon>Paralvinella</taxon>
    </lineage>
</organism>
<feature type="DNA-binding region" description="Homeobox" evidence="1">
    <location>
        <begin position="41"/>
        <end position="100"/>
    </location>
</feature>
<evidence type="ECO:0000256" key="1">
    <source>
        <dbReference type="PROSITE-ProRule" id="PRU00108"/>
    </source>
</evidence>
<reference evidence="6" key="1">
    <citation type="journal article" date="2023" name="Mol. Biol. Evol.">
        <title>Third-Generation Sequencing Reveals the Adaptive Role of the Epigenome in Three Deep-Sea Polychaetes.</title>
        <authorList>
            <person name="Perez M."/>
            <person name="Aroh O."/>
            <person name="Sun Y."/>
            <person name="Lan Y."/>
            <person name="Juniper S.K."/>
            <person name="Young C.R."/>
            <person name="Angers B."/>
            <person name="Qian P.Y."/>
        </authorList>
    </citation>
    <scope>NUCLEOTIDE SEQUENCE</scope>
    <source>
        <strain evidence="6">P08H-3</strain>
    </source>
</reference>
<evidence type="ECO:0000256" key="4">
    <source>
        <dbReference type="SAM" id="SignalP"/>
    </source>
</evidence>
<name>A0AAD9JFG7_9ANNE</name>
<dbReference type="CDD" id="cd00086">
    <property type="entry name" value="homeodomain"/>
    <property type="match status" value="1"/>
</dbReference>
<dbReference type="SUPFAM" id="SSF46689">
    <property type="entry name" value="Homeodomain-like"/>
    <property type="match status" value="1"/>
</dbReference>
<keyword evidence="1 2" id="KW-0238">DNA-binding</keyword>
<dbReference type="EMBL" id="JAODUP010000337">
    <property type="protein sequence ID" value="KAK2152209.1"/>
    <property type="molecule type" value="Genomic_DNA"/>
</dbReference>
<evidence type="ECO:0000256" key="2">
    <source>
        <dbReference type="RuleBase" id="RU000682"/>
    </source>
</evidence>
<sequence>MIPICVCIVTYLSVTCLLKVPVFPVHKQKEQPAQKTSPDQPKKHRLVFSEAQRRTLRAIFKETPRPTKEMQIAISRQLGLELTTVANFFMNARRRCRDKWQEEEGMNCSGGDTSSGTESMSG</sequence>
<dbReference type="Pfam" id="PF00046">
    <property type="entry name" value="Homeodomain"/>
    <property type="match status" value="1"/>
</dbReference>
<dbReference type="PANTHER" id="PTHR14057">
    <property type="entry name" value="TRANSCRIPTION FACTOR ONECUT"/>
    <property type="match status" value="1"/>
</dbReference>
<evidence type="ECO:0000256" key="3">
    <source>
        <dbReference type="SAM" id="MobiDB-lite"/>
    </source>
</evidence>
<proteinExistence type="predicted"/>
<keyword evidence="7" id="KW-1185">Reference proteome</keyword>
<feature type="region of interest" description="Disordered" evidence="3">
    <location>
        <begin position="100"/>
        <end position="122"/>
    </location>
</feature>
<keyword evidence="1 2" id="KW-0539">Nucleus</keyword>
<dbReference type="AlphaFoldDB" id="A0AAD9JFG7"/>
<dbReference type="PANTHER" id="PTHR14057:SF47">
    <property type="entry name" value="HOMEOBOX PROTEIN ONECUT"/>
    <property type="match status" value="1"/>
</dbReference>
<feature type="domain" description="Homeobox" evidence="5">
    <location>
        <begin position="39"/>
        <end position="99"/>
    </location>
</feature>
<keyword evidence="1 2" id="KW-0371">Homeobox</keyword>
<keyword evidence="4" id="KW-0732">Signal</keyword>
<evidence type="ECO:0000313" key="7">
    <source>
        <dbReference type="Proteomes" id="UP001208570"/>
    </source>
</evidence>
<accession>A0AAD9JFG7</accession>
<feature type="compositionally biased region" description="Polar residues" evidence="3">
    <location>
        <begin position="110"/>
        <end position="122"/>
    </location>
</feature>
<dbReference type="SMART" id="SM00389">
    <property type="entry name" value="HOX"/>
    <property type="match status" value="1"/>
</dbReference>
<dbReference type="Gene3D" id="1.10.10.60">
    <property type="entry name" value="Homeodomain-like"/>
    <property type="match status" value="1"/>
</dbReference>
<feature type="chain" id="PRO_5041955047" description="Homeobox domain-containing protein" evidence="4">
    <location>
        <begin position="18"/>
        <end position="122"/>
    </location>
</feature>